<reference evidence="1 2" key="1">
    <citation type="submission" date="2018-11" db="EMBL/GenBank/DDBJ databases">
        <authorList>
            <consortium name="Pathogen Informatics"/>
        </authorList>
    </citation>
    <scope>NUCLEOTIDE SEQUENCE [LARGE SCALE GENOMIC DNA]</scope>
</reference>
<dbReference type="Proteomes" id="UP000270094">
    <property type="component" value="Unassembled WGS sequence"/>
</dbReference>
<dbReference type="AlphaFoldDB" id="A0A3P7IL93"/>
<accession>A0A3P7IL93</accession>
<dbReference type="GO" id="GO:0003743">
    <property type="term" value="F:translation initiation factor activity"/>
    <property type="evidence" value="ECO:0007669"/>
    <property type="project" value="InterPro"/>
</dbReference>
<dbReference type="PANTHER" id="PTHR13022">
    <property type="entry name" value="EUKARYOTIC TRANSLATION INITIATION FACTOR 3 SUBUNIT 11"/>
    <property type="match status" value="1"/>
</dbReference>
<keyword evidence="2" id="KW-1185">Reference proteome</keyword>
<sequence length="187" mass="21531">MHGSKTARIREESAPYSPGRVGVVHLPLTIRTDLANSLLEIRTQFQHVWLSRSIPSTLPNALKMFDNLFRRCFVFFLRYNPENVGELAKCVQLMASENHYDRDIVLTILKLYQLNPDKYDEGIVRLVLLKTLMVLPNSDFALAKCLIDSNRLGSQVGERCVLDFKLFIDRIHMGFRRTCSSYTVCYA</sequence>
<gene>
    <name evidence="1" type="ORF">SVUK_LOCUS2677</name>
</gene>
<dbReference type="InterPro" id="IPR016020">
    <property type="entry name" value="Transl_init_fac_sub12_N_euk"/>
</dbReference>
<dbReference type="OrthoDB" id="337745at2759"/>
<protein>
    <submittedName>
        <fullName evidence="1">Uncharacterized protein</fullName>
    </submittedName>
</protein>
<dbReference type="GO" id="GO:0006446">
    <property type="term" value="P:regulation of translational initiation"/>
    <property type="evidence" value="ECO:0007669"/>
    <property type="project" value="InterPro"/>
</dbReference>
<dbReference type="EMBL" id="UYYB01006186">
    <property type="protein sequence ID" value="VDM67679.1"/>
    <property type="molecule type" value="Genomic_DNA"/>
</dbReference>
<dbReference type="GO" id="GO:0043022">
    <property type="term" value="F:ribosome binding"/>
    <property type="evidence" value="ECO:0007669"/>
    <property type="project" value="InterPro"/>
</dbReference>
<proteinExistence type="predicted"/>
<dbReference type="PANTHER" id="PTHR13022:SF0">
    <property type="entry name" value="EUKARYOTIC TRANSLATION INITIATION FACTOR 3 SUBUNIT K"/>
    <property type="match status" value="1"/>
</dbReference>
<evidence type="ECO:0000313" key="1">
    <source>
        <dbReference type="EMBL" id="VDM67679.1"/>
    </source>
</evidence>
<organism evidence="1 2">
    <name type="scientific">Strongylus vulgaris</name>
    <name type="common">Blood worm</name>
    <dbReference type="NCBI Taxonomy" id="40348"/>
    <lineage>
        <taxon>Eukaryota</taxon>
        <taxon>Metazoa</taxon>
        <taxon>Ecdysozoa</taxon>
        <taxon>Nematoda</taxon>
        <taxon>Chromadorea</taxon>
        <taxon>Rhabditida</taxon>
        <taxon>Rhabditina</taxon>
        <taxon>Rhabditomorpha</taxon>
        <taxon>Strongyloidea</taxon>
        <taxon>Strongylidae</taxon>
        <taxon>Strongylus</taxon>
    </lineage>
</organism>
<dbReference type="GO" id="GO:0005852">
    <property type="term" value="C:eukaryotic translation initiation factor 3 complex"/>
    <property type="evidence" value="ECO:0007669"/>
    <property type="project" value="InterPro"/>
</dbReference>
<name>A0A3P7IL93_STRVU</name>
<dbReference type="SUPFAM" id="SSF48371">
    <property type="entry name" value="ARM repeat"/>
    <property type="match status" value="1"/>
</dbReference>
<dbReference type="InterPro" id="IPR016024">
    <property type="entry name" value="ARM-type_fold"/>
</dbReference>
<dbReference type="Gene3D" id="1.25.40.250">
    <property type="entry name" value="ARM repeat, domain 1"/>
    <property type="match status" value="1"/>
</dbReference>
<dbReference type="InterPro" id="IPR009374">
    <property type="entry name" value="eIF3k"/>
</dbReference>
<evidence type="ECO:0000313" key="2">
    <source>
        <dbReference type="Proteomes" id="UP000270094"/>
    </source>
</evidence>